<dbReference type="EMBL" id="RQTU01000281">
    <property type="protein sequence ID" value="RRD67585.1"/>
    <property type="molecule type" value="Genomic_DNA"/>
</dbReference>
<gene>
    <name evidence="1" type="ORF">EIA08_29115</name>
</gene>
<sequence length="122" mass="13182">MGRVKPLPRHLQGKTALPLLGGCFPKGHRLALLAVMPIIEARPGERHEGEAAKLALFQQLLLDGGQPPAFALHEPSLHRFGAALRSSRRGLTDAGVDKANELLDQHLFSRALDAIVATKQTD</sequence>
<dbReference type="AlphaFoldDB" id="A0A3P1N277"/>
<evidence type="ECO:0000313" key="1">
    <source>
        <dbReference type="EMBL" id="RRD67585.1"/>
    </source>
</evidence>
<accession>A0A3P1N277</accession>
<dbReference type="RefSeq" id="WP_072667472.1">
    <property type="nucleotide sequence ID" value="NZ_CP195972.1"/>
</dbReference>
<comment type="caution">
    <text evidence="1">The sequence shown here is derived from an EMBL/GenBank/DDBJ whole genome shotgun (WGS) entry which is preliminary data.</text>
</comment>
<proteinExistence type="predicted"/>
<evidence type="ECO:0000313" key="2">
    <source>
        <dbReference type="Proteomes" id="UP000271008"/>
    </source>
</evidence>
<name>A0A3P1N277_ECOLX</name>
<dbReference type="Proteomes" id="UP000271008">
    <property type="component" value="Unassembled WGS sequence"/>
</dbReference>
<reference evidence="1 2" key="1">
    <citation type="submission" date="2018-11" db="EMBL/GenBank/DDBJ databases">
        <title>Enterobacteriaceae from Patient.</title>
        <authorList>
            <person name="Shen C."/>
            <person name="Yang Y."/>
            <person name="Tian G."/>
        </authorList>
    </citation>
    <scope>NUCLEOTIDE SEQUENCE [LARGE SCALE GENOMIC DNA]</scope>
    <source>
        <strain evidence="1 2">GBGD28</strain>
    </source>
</reference>
<protein>
    <submittedName>
        <fullName evidence="1">Uncharacterized protein</fullName>
    </submittedName>
</protein>
<organism evidence="1 2">
    <name type="scientific">Escherichia coli</name>
    <dbReference type="NCBI Taxonomy" id="562"/>
    <lineage>
        <taxon>Bacteria</taxon>
        <taxon>Pseudomonadati</taxon>
        <taxon>Pseudomonadota</taxon>
        <taxon>Gammaproteobacteria</taxon>
        <taxon>Enterobacterales</taxon>
        <taxon>Enterobacteriaceae</taxon>
        <taxon>Escherichia</taxon>
    </lineage>
</organism>